<keyword evidence="1" id="KW-0614">Plasmid</keyword>
<dbReference type="AlphaFoldDB" id="A0A8B0SRD4"/>
<proteinExistence type="predicted"/>
<organism evidence="1">
    <name type="scientific">Klebsiella pneumoniae</name>
    <dbReference type="NCBI Taxonomy" id="573"/>
    <lineage>
        <taxon>Bacteria</taxon>
        <taxon>Pseudomonadati</taxon>
        <taxon>Pseudomonadota</taxon>
        <taxon>Gammaproteobacteria</taxon>
        <taxon>Enterobacterales</taxon>
        <taxon>Enterobacteriaceae</taxon>
        <taxon>Klebsiella/Raoultella group</taxon>
        <taxon>Klebsiella</taxon>
        <taxon>Klebsiella pneumoniae complex</taxon>
    </lineage>
</organism>
<protein>
    <submittedName>
        <fullName evidence="1">Uncharacterized protein</fullName>
    </submittedName>
</protein>
<accession>A0A8B0SRD4</accession>
<reference evidence="1" key="1">
    <citation type="submission" date="2020-01" db="EMBL/GenBank/DDBJ databases">
        <authorList>
            <person name="Qin S."/>
        </authorList>
    </citation>
    <scope>NUCLEOTIDE SEQUENCE</scope>
    <source>
        <strain evidence="1">CVir17-16-YZ6g</strain>
        <plasmid evidence="1">p17-15-vir-like</plasmid>
    </source>
</reference>
<geneLocation type="plasmid" evidence="1">
    <name>p17-15-vir-like</name>
</geneLocation>
<dbReference type="EMBL" id="MN956836">
    <property type="protein sequence ID" value="QTX14853.1"/>
    <property type="molecule type" value="Genomic_DNA"/>
</dbReference>
<evidence type="ECO:0000313" key="1">
    <source>
        <dbReference type="EMBL" id="QTX14853.1"/>
    </source>
</evidence>
<name>A0A8B0SRD4_KLEPN</name>
<sequence length="54" mass="6241">MYTIRKKARAKLTKSCPPSLFHGNELSYGERIAEISSRFPRNALSGAYTYWIIF</sequence>